<name>A0ABR2VBV2_9PEZI</name>
<evidence type="ECO:0000259" key="3">
    <source>
        <dbReference type="Pfam" id="PF20237"/>
    </source>
</evidence>
<keyword evidence="2" id="KW-1133">Transmembrane helix</keyword>
<evidence type="ECO:0000256" key="2">
    <source>
        <dbReference type="SAM" id="Phobius"/>
    </source>
</evidence>
<dbReference type="Proteomes" id="UP001408356">
    <property type="component" value="Unassembled WGS sequence"/>
</dbReference>
<dbReference type="InterPro" id="IPR046529">
    <property type="entry name" value="DUF6594"/>
</dbReference>
<evidence type="ECO:0000313" key="5">
    <source>
        <dbReference type="Proteomes" id="UP001408356"/>
    </source>
</evidence>
<reference evidence="4 5" key="1">
    <citation type="journal article" date="2024" name="J. Plant Pathol.">
        <title>Sequence and assembly of the genome of Seiridium unicorne, isolate CBS 538.82, causal agent of cypress canker disease.</title>
        <authorList>
            <person name="Scali E."/>
            <person name="Rocca G.D."/>
            <person name="Danti R."/>
            <person name="Garbelotto M."/>
            <person name="Barberini S."/>
            <person name="Baroncelli R."/>
            <person name="Emiliani G."/>
        </authorList>
    </citation>
    <scope>NUCLEOTIDE SEQUENCE [LARGE SCALE GENOMIC DNA]</scope>
    <source>
        <strain evidence="4 5">BM-138-508</strain>
    </source>
</reference>
<organism evidence="4 5">
    <name type="scientific">Seiridium unicorne</name>
    <dbReference type="NCBI Taxonomy" id="138068"/>
    <lineage>
        <taxon>Eukaryota</taxon>
        <taxon>Fungi</taxon>
        <taxon>Dikarya</taxon>
        <taxon>Ascomycota</taxon>
        <taxon>Pezizomycotina</taxon>
        <taxon>Sordariomycetes</taxon>
        <taxon>Xylariomycetidae</taxon>
        <taxon>Amphisphaeriales</taxon>
        <taxon>Sporocadaceae</taxon>
        <taxon>Seiridium</taxon>
    </lineage>
</organism>
<evidence type="ECO:0000313" key="4">
    <source>
        <dbReference type="EMBL" id="KAK9424382.1"/>
    </source>
</evidence>
<protein>
    <recommendedName>
        <fullName evidence="3">DUF6594 domain-containing protein</fullName>
    </recommendedName>
</protein>
<keyword evidence="2" id="KW-0472">Membrane</keyword>
<feature type="region of interest" description="Disordered" evidence="1">
    <location>
        <begin position="77"/>
        <end position="96"/>
    </location>
</feature>
<dbReference type="EMBL" id="JARVKF010000040">
    <property type="protein sequence ID" value="KAK9424382.1"/>
    <property type="molecule type" value="Genomic_DNA"/>
</dbReference>
<feature type="transmembrane region" description="Helical" evidence="2">
    <location>
        <begin position="243"/>
        <end position="262"/>
    </location>
</feature>
<accession>A0ABR2VBV2</accession>
<evidence type="ECO:0000256" key="1">
    <source>
        <dbReference type="SAM" id="MobiDB-lite"/>
    </source>
</evidence>
<dbReference type="PANTHER" id="PTHR34502:SF4">
    <property type="entry name" value="DUF6594 DOMAIN-CONTAINING PROTEIN"/>
    <property type="match status" value="1"/>
</dbReference>
<keyword evidence="2" id="KW-0812">Transmembrane</keyword>
<sequence>MARGKENKTRDVEMNKLTRQELDDKPWKYIGYKDFARYSSLSDDFFVVRRYDRIHCRVLLAKQDRIAKLEEELDTLDDSSSSRTASDMDNGTLRNDKSQGRKQILADLGRELRSYDELLVHFLDLKTRQNAPKRIVRNIRTWLANNNQPIAMNEVEFLRAEDLITVAATQKSYVRLSFERWVLGPIFWLSGLLKKNNIDTATVYGKDEPIDVLASISMFFAALIMLVGPLWALFFVENMLKRLGVITSFVAILLLFLTSATLARPFEILAVTAGYSAVLVVFLQIGTGPDTHHGP</sequence>
<feature type="domain" description="DUF6594" evidence="3">
    <location>
        <begin position="32"/>
        <end position="280"/>
    </location>
</feature>
<keyword evidence="5" id="KW-1185">Reference proteome</keyword>
<feature type="transmembrane region" description="Helical" evidence="2">
    <location>
        <begin position="212"/>
        <end position="236"/>
    </location>
</feature>
<feature type="transmembrane region" description="Helical" evidence="2">
    <location>
        <begin position="268"/>
        <end position="286"/>
    </location>
</feature>
<dbReference type="PANTHER" id="PTHR34502">
    <property type="entry name" value="DUF6594 DOMAIN-CONTAINING PROTEIN-RELATED"/>
    <property type="match status" value="1"/>
</dbReference>
<proteinExistence type="predicted"/>
<feature type="compositionally biased region" description="Polar residues" evidence="1">
    <location>
        <begin position="83"/>
        <end position="93"/>
    </location>
</feature>
<comment type="caution">
    <text evidence="4">The sequence shown here is derived from an EMBL/GenBank/DDBJ whole genome shotgun (WGS) entry which is preliminary data.</text>
</comment>
<gene>
    <name evidence="4" type="ORF">SUNI508_13664</name>
</gene>
<dbReference type="Pfam" id="PF20237">
    <property type="entry name" value="DUF6594"/>
    <property type="match status" value="1"/>
</dbReference>